<gene>
    <name evidence="2" type="ORF">FSB_LOCUS24160</name>
</gene>
<dbReference type="EMBL" id="OIVN01001656">
    <property type="protein sequence ID" value="SPC96278.1"/>
    <property type="molecule type" value="Genomic_DNA"/>
</dbReference>
<sequence>MALFCNPSYLRHRPRPKSSRRAAKKLIHRQKDPLPPSDLPFLNSDHNTAVNPIFDESPPADPTSDESPTADLTFNESSLSAPTMNPVNTTTPEPCHSHLIFVTFTTFLPLVPYMNLTPFMDVKNAFLNGEQIEEVYMQVPPGFSHLVDTWGKIANYY</sequence>
<evidence type="ECO:0000256" key="1">
    <source>
        <dbReference type="SAM" id="MobiDB-lite"/>
    </source>
</evidence>
<name>A0A2N9GA57_FAGSY</name>
<feature type="region of interest" description="Disordered" evidence="1">
    <location>
        <begin position="1"/>
        <end position="89"/>
    </location>
</feature>
<accession>A0A2N9GA57</accession>
<proteinExistence type="predicted"/>
<protein>
    <recommendedName>
        <fullName evidence="3">Reverse transcriptase Ty1/copia-type domain-containing protein</fullName>
    </recommendedName>
</protein>
<reference evidence="2" key="1">
    <citation type="submission" date="2018-02" db="EMBL/GenBank/DDBJ databases">
        <authorList>
            <person name="Cohen D.B."/>
            <person name="Kent A.D."/>
        </authorList>
    </citation>
    <scope>NUCLEOTIDE SEQUENCE</scope>
</reference>
<feature type="compositionally biased region" description="Basic residues" evidence="1">
    <location>
        <begin position="10"/>
        <end position="28"/>
    </location>
</feature>
<evidence type="ECO:0008006" key="3">
    <source>
        <dbReference type="Google" id="ProtNLM"/>
    </source>
</evidence>
<organism evidence="2">
    <name type="scientific">Fagus sylvatica</name>
    <name type="common">Beechnut</name>
    <dbReference type="NCBI Taxonomy" id="28930"/>
    <lineage>
        <taxon>Eukaryota</taxon>
        <taxon>Viridiplantae</taxon>
        <taxon>Streptophyta</taxon>
        <taxon>Embryophyta</taxon>
        <taxon>Tracheophyta</taxon>
        <taxon>Spermatophyta</taxon>
        <taxon>Magnoliopsida</taxon>
        <taxon>eudicotyledons</taxon>
        <taxon>Gunneridae</taxon>
        <taxon>Pentapetalae</taxon>
        <taxon>rosids</taxon>
        <taxon>fabids</taxon>
        <taxon>Fagales</taxon>
        <taxon>Fagaceae</taxon>
        <taxon>Fagus</taxon>
    </lineage>
</organism>
<dbReference type="AlphaFoldDB" id="A0A2N9GA57"/>
<feature type="compositionally biased region" description="Polar residues" evidence="1">
    <location>
        <begin position="65"/>
        <end position="89"/>
    </location>
</feature>
<evidence type="ECO:0000313" key="2">
    <source>
        <dbReference type="EMBL" id="SPC96278.1"/>
    </source>
</evidence>